<gene>
    <name evidence="1" type="ORF">N7450_001786</name>
</gene>
<protein>
    <submittedName>
        <fullName evidence="1">Uncharacterized protein</fullName>
    </submittedName>
</protein>
<dbReference type="Proteomes" id="UP001216150">
    <property type="component" value="Unassembled WGS sequence"/>
</dbReference>
<name>A0AAD6H1R3_9EURO</name>
<keyword evidence="2" id="KW-1185">Reference proteome</keyword>
<comment type="caution">
    <text evidence="1">The sequence shown here is derived from an EMBL/GenBank/DDBJ whole genome shotgun (WGS) entry which is preliminary data.</text>
</comment>
<accession>A0AAD6H1R3</accession>
<organism evidence="1 2">
    <name type="scientific">Penicillium hetheringtonii</name>
    <dbReference type="NCBI Taxonomy" id="911720"/>
    <lineage>
        <taxon>Eukaryota</taxon>
        <taxon>Fungi</taxon>
        <taxon>Dikarya</taxon>
        <taxon>Ascomycota</taxon>
        <taxon>Pezizomycotina</taxon>
        <taxon>Eurotiomycetes</taxon>
        <taxon>Eurotiomycetidae</taxon>
        <taxon>Eurotiales</taxon>
        <taxon>Aspergillaceae</taxon>
        <taxon>Penicillium</taxon>
    </lineage>
</organism>
<evidence type="ECO:0000313" key="2">
    <source>
        <dbReference type="Proteomes" id="UP001216150"/>
    </source>
</evidence>
<evidence type="ECO:0000313" key="1">
    <source>
        <dbReference type="EMBL" id="KAJ5600719.1"/>
    </source>
</evidence>
<sequence>MTNHTIREFTGQARDNLTLEKYRHGALWANRYIVSLLGKGWGHKSWELFLLSSSTKPSGQYSLTMWQIVEARHNLVGSLPTIPAVTRRWQTDWAIHRFRSGKVPGSHIASPVSSITSPAIPFRYGPSESSYVQSISGYFNQCLNSMPASDSIPAALVGPHHAQQEGTDSIL</sequence>
<reference evidence="1 2" key="1">
    <citation type="journal article" date="2023" name="IMA Fungus">
        <title>Comparative genomic study of the Penicillium genus elucidates a diverse pangenome and 15 lateral gene transfer events.</title>
        <authorList>
            <person name="Petersen C."/>
            <person name="Sorensen T."/>
            <person name="Nielsen M.R."/>
            <person name="Sondergaard T.E."/>
            <person name="Sorensen J.L."/>
            <person name="Fitzpatrick D.A."/>
            <person name="Frisvad J.C."/>
            <person name="Nielsen K.L."/>
        </authorList>
    </citation>
    <scope>NUCLEOTIDE SEQUENCE [LARGE SCALE GENOMIC DNA]</scope>
    <source>
        <strain evidence="1 2">IBT 29057</strain>
    </source>
</reference>
<dbReference type="AlphaFoldDB" id="A0AAD6H1R3"/>
<proteinExistence type="predicted"/>
<dbReference type="EMBL" id="JAQJAC010000001">
    <property type="protein sequence ID" value="KAJ5600719.1"/>
    <property type="molecule type" value="Genomic_DNA"/>
</dbReference>